<dbReference type="HAMAP" id="MF_00135">
    <property type="entry name" value="PRAI"/>
    <property type="match status" value="1"/>
</dbReference>
<evidence type="ECO:0000256" key="4">
    <source>
        <dbReference type="ARBA" id="ARBA00022272"/>
    </source>
</evidence>
<dbReference type="SUPFAM" id="SSF51366">
    <property type="entry name" value="Ribulose-phoshate binding barrel"/>
    <property type="match status" value="1"/>
</dbReference>
<protein>
    <recommendedName>
        <fullName evidence="4 9">N-(5'-phosphoribosyl)anthranilate isomerase</fullName>
        <shortName evidence="9">PRAI</shortName>
        <ecNumber evidence="3 9">5.3.1.24</ecNumber>
    </recommendedName>
</protein>
<dbReference type="Proteomes" id="UP000237755">
    <property type="component" value="Unassembled WGS sequence"/>
</dbReference>
<keyword evidence="8 9" id="KW-0413">Isomerase</keyword>
<dbReference type="InterPro" id="IPR011060">
    <property type="entry name" value="RibuloseP-bd_barrel"/>
</dbReference>
<sequence>MFVKICGLREPATLAAAVQAGADAVGFVFAPGSPRTVDADTVRQLITAVPHSIETVGVFRGQPLDEVLLTATAAGVSTVQLHGGEPVAELDRVKSAGFGTIRALSLDEYLQQLERDPSGLRRHRLLLDAPVPGAGEPFDTSALHAEPPHGGWLLAGGLTPGNVRELLDALGGVGSEASPAGVDVSSGVESSRGQKDAALIEAFVAAARAL</sequence>
<keyword evidence="7 9" id="KW-0057">Aromatic amino acid biosynthesis</keyword>
<reference evidence="11 12" key="1">
    <citation type="journal article" date="2008" name="Int. J. Syst. Evol. Microbiol.">
        <title>Leifsonia pindariensis sp. nov., isolated from the Pindari glacier of the Indian Himalayas, and emended description of the genus Leifsonia.</title>
        <authorList>
            <person name="Reddy G.S."/>
            <person name="Prabagaran S.R."/>
            <person name="Shivaji S."/>
        </authorList>
    </citation>
    <scope>NUCLEOTIDE SEQUENCE [LARGE SCALE GENOMIC DNA]</scope>
    <source>
        <strain evidence="11 12">PON 10</strain>
    </source>
</reference>
<evidence type="ECO:0000256" key="2">
    <source>
        <dbReference type="ARBA" id="ARBA00004664"/>
    </source>
</evidence>
<evidence type="ECO:0000256" key="8">
    <source>
        <dbReference type="ARBA" id="ARBA00023235"/>
    </source>
</evidence>
<dbReference type="EC" id="5.3.1.24" evidence="3 9"/>
<dbReference type="EMBL" id="MPZN01000046">
    <property type="protein sequence ID" value="PPL16421.1"/>
    <property type="molecule type" value="Genomic_DNA"/>
</dbReference>
<dbReference type="GO" id="GO:0016853">
    <property type="term" value="F:isomerase activity"/>
    <property type="evidence" value="ECO:0007669"/>
    <property type="project" value="UniProtKB-KW"/>
</dbReference>
<comment type="catalytic activity">
    <reaction evidence="1 9">
        <text>N-(5-phospho-beta-D-ribosyl)anthranilate = 1-(2-carboxyphenylamino)-1-deoxy-D-ribulose 5-phosphate</text>
        <dbReference type="Rhea" id="RHEA:21540"/>
        <dbReference type="ChEBI" id="CHEBI:18277"/>
        <dbReference type="ChEBI" id="CHEBI:58613"/>
        <dbReference type="EC" id="5.3.1.24"/>
    </reaction>
</comment>
<dbReference type="CDD" id="cd00405">
    <property type="entry name" value="PRAI"/>
    <property type="match status" value="1"/>
</dbReference>
<evidence type="ECO:0000313" key="11">
    <source>
        <dbReference type="EMBL" id="PPL16421.1"/>
    </source>
</evidence>
<proteinExistence type="inferred from homology"/>
<keyword evidence="12" id="KW-1185">Reference proteome</keyword>
<dbReference type="Gene3D" id="3.20.20.70">
    <property type="entry name" value="Aldolase class I"/>
    <property type="match status" value="1"/>
</dbReference>
<keyword evidence="6 9" id="KW-0822">Tryptophan biosynthesis</keyword>
<gene>
    <name evidence="9" type="primary">trpF</name>
    <name evidence="11" type="ORF">GY24_12710</name>
</gene>
<comment type="similarity">
    <text evidence="9">Belongs to the TrpF family.</text>
</comment>
<comment type="caution">
    <text evidence="11">The sequence shown here is derived from an EMBL/GenBank/DDBJ whole genome shotgun (WGS) entry which is preliminary data.</text>
</comment>
<evidence type="ECO:0000256" key="3">
    <source>
        <dbReference type="ARBA" id="ARBA00012572"/>
    </source>
</evidence>
<comment type="pathway">
    <text evidence="2 9">Amino-acid biosynthesis; L-tryptophan biosynthesis; L-tryptophan from chorismate: step 3/5.</text>
</comment>
<dbReference type="Pfam" id="PF00697">
    <property type="entry name" value="PRAI"/>
    <property type="match status" value="1"/>
</dbReference>
<name>A0ABX5AV06_9MICO</name>
<dbReference type="RefSeq" id="WP_104476341.1">
    <property type="nucleotide sequence ID" value="NZ_MPZN01000046.1"/>
</dbReference>
<accession>A0ABX5AV06</accession>
<dbReference type="PANTHER" id="PTHR42894:SF1">
    <property type="entry name" value="N-(5'-PHOSPHORIBOSYL)ANTHRANILATE ISOMERASE"/>
    <property type="match status" value="1"/>
</dbReference>
<evidence type="ECO:0000259" key="10">
    <source>
        <dbReference type="Pfam" id="PF00697"/>
    </source>
</evidence>
<organism evidence="11 12">
    <name type="scientific">Microterricola pindariensis</name>
    <dbReference type="NCBI Taxonomy" id="478010"/>
    <lineage>
        <taxon>Bacteria</taxon>
        <taxon>Bacillati</taxon>
        <taxon>Actinomycetota</taxon>
        <taxon>Actinomycetes</taxon>
        <taxon>Micrococcales</taxon>
        <taxon>Microbacteriaceae</taxon>
        <taxon>Microterricola</taxon>
    </lineage>
</organism>
<dbReference type="InterPro" id="IPR044643">
    <property type="entry name" value="TrpF_fam"/>
</dbReference>
<evidence type="ECO:0000256" key="6">
    <source>
        <dbReference type="ARBA" id="ARBA00022822"/>
    </source>
</evidence>
<evidence type="ECO:0000256" key="9">
    <source>
        <dbReference type="HAMAP-Rule" id="MF_00135"/>
    </source>
</evidence>
<evidence type="ECO:0000256" key="1">
    <source>
        <dbReference type="ARBA" id="ARBA00001164"/>
    </source>
</evidence>
<dbReference type="InterPro" id="IPR013785">
    <property type="entry name" value="Aldolase_TIM"/>
</dbReference>
<feature type="domain" description="N-(5'phosphoribosyl) anthranilate isomerase (PRAI)" evidence="10">
    <location>
        <begin position="3"/>
        <end position="205"/>
    </location>
</feature>
<dbReference type="PANTHER" id="PTHR42894">
    <property type="entry name" value="N-(5'-PHOSPHORIBOSYL)ANTHRANILATE ISOMERASE"/>
    <property type="match status" value="1"/>
</dbReference>
<evidence type="ECO:0000313" key="12">
    <source>
        <dbReference type="Proteomes" id="UP000237755"/>
    </source>
</evidence>
<dbReference type="InterPro" id="IPR001240">
    <property type="entry name" value="PRAI_dom"/>
</dbReference>
<evidence type="ECO:0000256" key="5">
    <source>
        <dbReference type="ARBA" id="ARBA00022605"/>
    </source>
</evidence>
<keyword evidence="5 9" id="KW-0028">Amino-acid biosynthesis</keyword>
<evidence type="ECO:0000256" key="7">
    <source>
        <dbReference type="ARBA" id="ARBA00023141"/>
    </source>
</evidence>